<comment type="similarity">
    <text evidence="1">Belongs to the FLZ family.</text>
</comment>
<evidence type="ECO:0000313" key="8">
    <source>
        <dbReference type="Proteomes" id="UP001497516"/>
    </source>
</evidence>
<feature type="region of interest" description="Disordered" evidence="5">
    <location>
        <begin position="1"/>
        <end position="36"/>
    </location>
</feature>
<keyword evidence="3" id="KW-0862">Zinc</keyword>
<evidence type="ECO:0000256" key="4">
    <source>
        <dbReference type="PROSITE-ProRule" id="PRU01131"/>
    </source>
</evidence>
<dbReference type="PANTHER" id="PTHR46443:SF3">
    <property type="entry name" value="PROTEIN MARD1"/>
    <property type="match status" value="1"/>
</dbReference>
<dbReference type="Pfam" id="PF04570">
    <property type="entry name" value="zf-FLZ"/>
    <property type="match status" value="1"/>
</dbReference>
<dbReference type="InterPro" id="IPR007650">
    <property type="entry name" value="Zf-FLZ_dom"/>
</dbReference>
<evidence type="ECO:0000256" key="5">
    <source>
        <dbReference type="SAM" id="MobiDB-lite"/>
    </source>
</evidence>
<dbReference type="AlphaFoldDB" id="A0AAV2EAS8"/>
<dbReference type="EMBL" id="OZ034817">
    <property type="protein sequence ID" value="CAL1382995.1"/>
    <property type="molecule type" value="Genomic_DNA"/>
</dbReference>
<dbReference type="PANTHER" id="PTHR46443">
    <property type="entry name" value="FCS-LIKE ZINC FINGER 8"/>
    <property type="match status" value="1"/>
</dbReference>
<evidence type="ECO:0000313" key="7">
    <source>
        <dbReference type="EMBL" id="CAL1382995.1"/>
    </source>
</evidence>
<feature type="domain" description="FLZ-type" evidence="6">
    <location>
        <begin position="226"/>
        <end position="270"/>
    </location>
</feature>
<organism evidence="7 8">
    <name type="scientific">Linum trigynum</name>
    <dbReference type="NCBI Taxonomy" id="586398"/>
    <lineage>
        <taxon>Eukaryota</taxon>
        <taxon>Viridiplantae</taxon>
        <taxon>Streptophyta</taxon>
        <taxon>Embryophyta</taxon>
        <taxon>Tracheophyta</taxon>
        <taxon>Spermatophyta</taxon>
        <taxon>Magnoliopsida</taxon>
        <taxon>eudicotyledons</taxon>
        <taxon>Gunneridae</taxon>
        <taxon>Pentapetalae</taxon>
        <taxon>rosids</taxon>
        <taxon>fabids</taxon>
        <taxon>Malpighiales</taxon>
        <taxon>Linaceae</taxon>
        <taxon>Linum</taxon>
    </lineage>
</organism>
<dbReference type="Proteomes" id="UP001497516">
    <property type="component" value="Chromosome 4"/>
</dbReference>
<dbReference type="InterPro" id="IPR044593">
    <property type="entry name" value="FLZ8/MARD1"/>
</dbReference>
<keyword evidence="8" id="KW-1185">Reference proteome</keyword>
<sequence>MLVRHRSRAVARKQASMATDHQTSQPPPTTTQNQTKPIIQSLLASPRFKAFTSEADQIISPTSIIDSVKPFSALRSPFQQQPSPKFLPETKHQWEKLVEYYSKGIGVALIADSESEKKPKPISGLKLRVQIPPPLLPDSSSPPKSPAEFGIRTRISNPQLPDSSKESPRVVTECLSATEMELSEDYTCVISRGANPKTTHIFDNCVVENYFGVSEDSGSTVPDNKNFLSICYTCKKSLEQKGDIFIYRGEKAFCSGECRYQEMVLDGGLEG</sequence>
<accession>A0AAV2EAS8</accession>
<evidence type="ECO:0000256" key="2">
    <source>
        <dbReference type="ARBA" id="ARBA00022723"/>
    </source>
</evidence>
<evidence type="ECO:0000256" key="3">
    <source>
        <dbReference type="ARBA" id="ARBA00022771"/>
    </source>
</evidence>
<gene>
    <name evidence="7" type="ORF">LTRI10_LOCUS24291</name>
</gene>
<keyword evidence="2" id="KW-0479">Metal-binding</keyword>
<keyword evidence="3" id="KW-0863">Zinc-finger</keyword>
<feature type="zinc finger region" description="FLZ-type" evidence="4">
    <location>
        <begin position="226"/>
        <end position="270"/>
    </location>
</feature>
<evidence type="ECO:0000256" key="1">
    <source>
        <dbReference type="ARBA" id="ARBA00009374"/>
    </source>
</evidence>
<reference evidence="7 8" key="1">
    <citation type="submission" date="2024-04" db="EMBL/GenBank/DDBJ databases">
        <authorList>
            <person name="Fracassetti M."/>
        </authorList>
    </citation>
    <scope>NUCLEOTIDE SEQUENCE [LARGE SCALE GENOMIC DNA]</scope>
</reference>
<protein>
    <recommendedName>
        <fullName evidence="6">FLZ-type domain-containing protein</fullName>
    </recommendedName>
</protein>
<evidence type="ECO:0000259" key="6">
    <source>
        <dbReference type="PROSITE" id="PS51795"/>
    </source>
</evidence>
<feature type="compositionally biased region" description="Basic residues" evidence="5">
    <location>
        <begin position="1"/>
        <end position="11"/>
    </location>
</feature>
<dbReference type="GO" id="GO:0008270">
    <property type="term" value="F:zinc ion binding"/>
    <property type="evidence" value="ECO:0007669"/>
    <property type="project" value="UniProtKB-KW"/>
</dbReference>
<name>A0AAV2EAS8_9ROSI</name>
<proteinExistence type="inferred from homology"/>
<dbReference type="PROSITE" id="PS51795">
    <property type="entry name" value="ZF_FLZ"/>
    <property type="match status" value="1"/>
</dbReference>